<evidence type="ECO:0000313" key="4">
    <source>
        <dbReference type="EMBL" id="KTB38658.1"/>
    </source>
</evidence>
<dbReference type="GO" id="GO:0003955">
    <property type="term" value="F:NAD(P)H dehydrogenase (quinone) activity"/>
    <property type="evidence" value="ECO:0007669"/>
    <property type="project" value="InterPro"/>
</dbReference>
<comment type="similarity">
    <text evidence="1">Belongs to the WrbA family.</text>
</comment>
<evidence type="ECO:0000256" key="1">
    <source>
        <dbReference type="ARBA" id="ARBA00006961"/>
    </source>
</evidence>
<dbReference type="NCBIfam" id="TIGR01755">
    <property type="entry name" value="flav_wrbA"/>
    <property type="match status" value="1"/>
</dbReference>
<sequence length="234" mass="24953">MCFGKRQKDLFDDNTGEKPSSTPAPATESTKMSPPKIAIIIYSMYGHIATMAESVKKGVESAGGSATIYQIPETLSDEILAKMHAPPKPNYPVISAAELPNFDAFIFGIPTRYGNFPGQWKAFWDSTGQLWAAGALHGKFAGVFVSTATLGGGQETTALSSLSTLTHHGIVYVPLGYKNSFGQLANLDEVHGGSAWGAGTFAGSTGARQPSALEKEVAEIQGKTFYEFVSKFNF</sequence>
<dbReference type="InterPro" id="IPR008254">
    <property type="entry name" value="Flavodoxin/NO_synth"/>
</dbReference>
<proteinExistence type="inferred from homology"/>
<dbReference type="SUPFAM" id="SSF52218">
    <property type="entry name" value="Flavoproteins"/>
    <property type="match status" value="1"/>
</dbReference>
<gene>
    <name evidence="4" type="ORF">WG66_8766</name>
</gene>
<protein>
    <recommendedName>
        <fullName evidence="3">Flavodoxin-like domain-containing protein</fullName>
    </recommendedName>
</protein>
<dbReference type="FunFam" id="3.40.50.360:FF:000001">
    <property type="entry name" value="NAD(P)H dehydrogenase (Quinone) FQR1-like"/>
    <property type="match status" value="1"/>
</dbReference>
<feature type="domain" description="Flavodoxin-like" evidence="3">
    <location>
        <begin position="37"/>
        <end position="225"/>
    </location>
</feature>
<dbReference type="PANTHER" id="PTHR30546">
    <property type="entry name" value="FLAVODOXIN-RELATED PROTEIN WRBA-RELATED"/>
    <property type="match status" value="1"/>
</dbReference>
<accession>A0A0W0FQX5</accession>
<reference evidence="4 5" key="1">
    <citation type="submission" date="2015-12" db="EMBL/GenBank/DDBJ databases">
        <title>Draft genome sequence of Moniliophthora roreri, the causal agent of frosty pod rot of cacao.</title>
        <authorList>
            <person name="Aime M.C."/>
            <person name="Diaz-Valderrama J.R."/>
            <person name="Kijpornyongpan T."/>
            <person name="Phillips-Mora W."/>
        </authorList>
    </citation>
    <scope>NUCLEOTIDE SEQUENCE [LARGE SCALE GENOMIC DNA]</scope>
    <source>
        <strain evidence="4 5">MCA 2952</strain>
    </source>
</reference>
<evidence type="ECO:0000313" key="5">
    <source>
        <dbReference type="Proteomes" id="UP000054988"/>
    </source>
</evidence>
<feature type="compositionally biased region" description="Basic and acidic residues" evidence="2">
    <location>
        <begin position="1"/>
        <end position="11"/>
    </location>
</feature>
<organism evidence="4 5">
    <name type="scientific">Moniliophthora roreri</name>
    <name type="common">Frosty pod rot fungus</name>
    <name type="synonym">Monilia roreri</name>
    <dbReference type="NCBI Taxonomy" id="221103"/>
    <lineage>
        <taxon>Eukaryota</taxon>
        <taxon>Fungi</taxon>
        <taxon>Dikarya</taxon>
        <taxon>Basidiomycota</taxon>
        <taxon>Agaricomycotina</taxon>
        <taxon>Agaricomycetes</taxon>
        <taxon>Agaricomycetidae</taxon>
        <taxon>Agaricales</taxon>
        <taxon>Marasmiineae</taxon>
        <taxon>Marasmiaceae</taxon>
        <taxon>Moniliophthora</taxon>
    </lineage>
</organism>
<dbReference type="PANTHER" id="PTHR30546:SF23">
    <property type="entry name" value="FLAVOPROTEIN-LIKE PROTEIN YCP4-RELATED"/>
    <property type="match status" value="1"/>
</dbReference>
<feature type="region of interest" description="Disordered" evidence="2">
    <location>
        <begin position="1"/>
        <end position="31"/>
    </location>
</feature>
<dbReference type="AlphaFoldDB" id="A0A0W0FQX5"/>
<dbReference type="EMBL" id="LATX01001736">
    <property type="protein sequence ID" value="KTB38658.1"/>
    <property type="molecule type" value="Genomic_DNA"/>
</dbReference>
<feature type="compositionally biased region" description="Polar residues" evidence="2">
    <location>
        <begin position="17"/>
        <end position="31"/>
    </location>
</feature>
<name>A0A0W0FQX5_MONRR</name>
<dbReference type="GO" id="GO:0010181">
    <property type="term" value="F:FMN binding"/>
    <property type="evidence" value="ECO:0007669"/>
    <property type="project" value="InterPro"/>
</dbReference>
<dbReference type="Pfam" id="PF00258">
    <property type="entry name" value="Flavodoxin_1"/>
    <property type="match status" value="1"/>
</dbReference>
<dbReference type="Gene3D" id="3.40.50.360">
    <property type="match status" value="1"/>
</dbReference>
<dbReference type="Proteomes" id="UP000054988">
    <property type="component" value="Unassembled WGS sequence"/>
</dbReference>
<dbReference type="GO" id="GO:0016020">
    <property type="term" value="C:membrane"/>
    <property type="evidence" value="ECO:0007669"/>
    <property type="project" value="TreeGrafter"/>
</dbReference>
<comment type="caution">
    <text evidence="4">The sequence shown here is derived from an EMBL/GenBank/DDBJ whole genome shotgun (WGS) entry which is preliminary data.</text>
</comment>
<evidence type="ECO:0000259" key="3">
    <source>
        <dbReference type="PROSITE" id="PS50902"/>
    </source>
</evidence>
<dbReference type="InterPro" id="IPR029039">
    <property type="entry name" value="Flavoprotein-like_sf"/>
</dbReference>
<dbReference type="NCBIfam" id="NF002999">
    <property type="entry name" value="PRK03767.1"/>
    <property type="match status" value="1"/>
</dbReference>
<dbReference type="InterPro" id="IPR010089">
    <property type="entry name" value="Flavoprotein_WrbA-like"/>
</dbReference>
<dbReference type="PROSITE" id="PS50902">
    <property type="entry name" value="FLAVODOXIN_LIKE"/>
    <property type="match status" value="1"/>
</dbReference>
<evidence type="ECO:0000256" key="2">
    <source>
        <dbReference type="SAM" id="MobiDB-lite"/>
    </source>
</evidence>
<dbReference type="eggNOG" id="KOG3135">
    <property type="taxonomic scope" value="Eukaryota"/>
</dbReference>